<keyword evidence="3 9" id="KW-0645">Protease</keyword>
<feature type="transmembrane region" description="Helical" evidence="9">
    <location>
        <begin position="87"/>
        <end position="106"/>
    </location>
</feature>
<keyword evidence="5 9" id="KW-0064">Aspartyl protease</keyword>
<dbReference type="HAMAP" id="MF_00161">
    <property type="entry name" value="LspA"/>
    <property type="match status" value="1"/>
</dbReference>
<dbReference type="InterPro" id="IPR001872">
    <property type="entry name" value="Peptidase_A8"/>
</dbReference>
<dbReference type="UniPathway" id="UPA00665"/>
<dbReference type="PANTHER" id="PTHR33695">
    <property type="entry name" value="LIPOPROTEIN SIGNAL PEPTIDASE"/>
    <property type="match status" value="1"/>
</dbReference>
<reference evidence="12 13" key="1">
    <citation type="submission" date="2019-04" db="EMBL/GenBank/DDBJ databases">
        <title>Cohnella sp. nov., isolated from soil.</title>
        <authorList>
            <person name="Kim W."/>
        </authorList>
    </citation>
    <scope>NUCLEOTIDE SEQUENCE [LARGE SCALE GENOMIC DNA]</scope>
    <source>
        <strain evidence="12 13">CAU 1483</strain>
    </source>
</reference>
<accession>A0A4U0F8K5</accession>
<comment type="pathway">
    <text evidence="9">Protein modification; lipoprotein biosynthesis (signal peptide cleavage).</text>
</comment>
<evidence type="ECO:0000256" key="7">
    <source>
        <dbReference type="ARBA" id="ARBA00022989"/>
    </source>
</evidence>
<evidence type="ECO:0000256" key="10">
    <source>
        <dbReference type="RuleBase" id="RU000594"/>
    </source>
</evidence>
<gene>
    <name evidence="9 12" type="primary">lspA</name>
    <name evidence="12" type="ORF">E5161_15285</name>
</gene>
<dbReference type="GO" id="GO:0004190">
    <property type="term" value="F:aspartic-type endopeptidase activity"/>
    <property type="evidence" value="ECO:0007669"/>
    <property type="project" value="UniProtKB-UniRule"/>
</dbReference>
<dbReference type="GO" id="GO:0005886">
    <property type="term" value="C:plasma membrane"/>
    <property type="evidence" value="ECO:0007669"/>
    <property type="project" value="UniProtKB-SubCell"/>
</dbReference>
<evidence type="ECO:0000256" key="8">
    <source>
        <dbReference type="ARBA" id="ARBA00023136"/>
    </source>
</evidence>
<evidence type="ECO:0000256" key="9">
    <source>
        <dbReference type="HAMAP-Rule" id="MF_00161"/>
    </source>
</evidence>
<dbReference type="GO" id="GO:0006508">
    <property type="term" value="P:proteolysis"/>
    <property type="evidence" value="ECO:0007669"/>
    <property type="project" value="UniProtKB-KW"/>
</dbReference>
<dbReference type="EC" id="3.4.23.36" evidence="9"/>
<dbReference type="PROSITE" id="PS00855">
    <property type="entry name" value="SPASE_II"/>
    <property type="match status" value="1"/>
</dbReference>
<dbReference type="Pfam" id="PF01252">
    <property type="entry name" value="Peptidase_A8"/>
    <property type="match status" value="1"/>
</dbReference>
<dbReference type="EMBL" id="SUPK01000007">
    <property type="protein sequence ID" value="TJY41066.1"/>
    <property type="molecule type" value="Genomic_DNA"/>
</dbReference>
<evidence type="ECO:0000256" key="1">
    <source>
        <dbReference type="ARBA" id="ARBA00006139"/>
    </source>
</evidence>
<feature type="active site" evidence="9">
    <location>
        <position position="126"/>
    </location>
</feature>
<evidence type="ECO:0000256" key="11">
    <source>
        <dbReference type="RuleBase" id="RU004181"/>
    </source>
</evidence>
<evidence type="ECO:0000256" key="4">
    <source>
        <dbReference type="ARBA" id="ARBA00022692"/>
    </source>
</evidence>
<dbReference type="PANTHER" id="PTHR33695:SF1">
    <property type="entry name" value="LIPOPROTEIN SIGNAL PEPTIDASE"/>
    <property type="match status" value="1"/>
</dbReference>
<keyword evidence="4 9" id="KW-0812">Transmembrane</keyword>
<dbReference type="PRINTS" id="PR00781">
    <property type="entry name" value="LIPOSIGPTASE"/>
</dbReference>
<proteinExistence type="inferred from homology"/>
<comment type="catalytic activity">
    <reaction evidence="9 10">
        <text>Release of signal peptides from bacterial membrane prolipoproteins. Hydrolyzes -Xaa-Yaa-Zaa-|-(S,diacylglyceryl)Cys-, in which Xaa is hydrophobic (preferably Leu), and Yaa (Ala or Ser) and Zaa (Gly or Ala) have small, neutral side chains.</text>
        <dbReference type="EC" id="3.4.23.36"/>
    </reaction>
</comment>
<evidence type="ECO:0000256" key="2">
    <source>
        <dbReference type="ARBA" id="ARBA00022475"/>
    </source>
</evidence>
<name>A0A4U0F8K5_9BACL</name>
<protein>
    <recommendedName>
        <fullName evidence="9">Lipoprotein signal peptidase</fullName>
        <ecNumber evidence="9">3.4.23.36</ecNumber>
    </recommendedName>
    <alternativeName>
        <fullName evidence="9">Prolipoprotein signal peptidase</fullName>
    </alternativeName>
    <alternativeName>
        <fullName evidence="9">Signal peptidase II</fullName>
        <shortName evidence="9">SPase II</shortName>
    </alternativeName>
</protein>
<dbReference type="OrthoDB" id="9810259at2"/>
<comment type="function">
    <text evidence="9 10">This protein specifically catalyzes the removal of signal peptides from prolipoproteins.</text>
</comment>
<keyword evidence="7 9" id="KW-1133">Transmembrane helix</keyword>
<dbReference type="Proteomes" id="UP000309673">
    <property type="component" value="Unassembled WGS sequence"/>
</dbReference>
<dbReference type="AlphaFoldDB" id="A0A4U0F8K5"/>
<sequence>MMFFLTALTVLAIDQATKIAVRLHMKVGNSVPVWDEVLQFTRYENSGIARGMLQGYGRLSVPIAVFVTVMILYYRKKGLLNSSAQQIGAALLVGGALGNAIDRLLYNQVTDFIAFTFMDGILNVADYAIQFGILLIIAGMLREEWRSRKQARSKEH</sequence>
<dbReference type="NCBIfam" id="TIGR00077">
    <property type="entry name" value="lspA"/>
    <property type="match status" value="1"/>
</dbReference>
<comment type="caution">
    <text evidence="9">Lacks conserved residue(s) required for the propagation of feature annotation.</text>
</comment>
<comment type="similarity">
    <text evidence="1 9 11">Belongs to the peptidase A8 family.</text>
</comment>
<evidence type="ECO:0000256" key="3">
    <source>
        <dbReference type="ARBA" id="ARBA00022670"/>
    </source>
</evidence>
<keyword evidence="8 9" id="KW-0472">Membrane</keyword>
<feature type="transmembrane region" description="Helical" evidence="9">
    <location>
        <begin position="56"/>
        <end position="75"/>
    </location>
</feature>
<evidence type="ECO:0000313" key="13">
    <source>
        <dbReference type="Proteomes" id="UP000309673"/>
    </source>
</evidence>
<dbReference type="RefSeq" id="WP_136778694.1">
    <property type="nucleotide sequence ID" value="NZ_SUPK01000007.1"/>
</dbReference>
<keyword evidence="2 9" id="KW-1003">Cell membrane</keyword>
<feature type="transmembrane region" description="Helical" evidence="9">
    <location>
        <begin position="112"/>
        <end position="141"/>
    </location>
</feature>
<evidence type="ECO:0000256" key="5">
    <source>
        <dbReference type="ARBA" id="ARBA00022750"/>
    </source>
</evidence>
<keyword evidence="6 9" id="KW-0378">Hydrolase</keyword>
<comment type="caution">
    <text evidence="12">The sequence shown here is derived from an EMBL/GenBank/DDBJ whole genome shotgun (WGS) entry which is preliminary data.</text>
</comment>
<evidence type="ECO:0000313" key="12">
    <source>
        <dbReference type="EMBL" id="TJY41066.1"/>
    </source>
</evidence>
<comment type="subcellular location">
    <subcellularLocation>
        <location evidence="9">Cell membrane</location>
        <topology evidence="9">Multi-pass membrane protein</topology>
    </subcellularLocation>
</comment>
<evidence type="ECO:0000256" key="6">
    <source>
        <dbReference type="ARBA" id="ARBA00022801"/>
    </source>
</evidence>
<keyword evidence="13" id="KW-1185">Reference proteome</keyword>
<feature type="active site" evidence="9">
    <location>
        <position position="111"/>
    </location>
</feature>
<organism evidence="12 13">
    <name type="scientific">Cohnella pontilimi</name>
    <dbReference type="NCBI Taxonomy" id="2564100"/>
    <lineage>
        <taxon>Bacteria</taxon>
        <taxon>Bacillati</taxon>
        <taxon>Bacillota</taxon>
        <taxon>Bacilli</taxon>
        <taxon>Bacillales</taxon>
        <taxon>Paenibacillaceae</taxon>
        <taxon>Cohnella</taxon>
    </lineage>
</organism>